<feature type="non-terminal residue" evidence="7">
    <location>
        <position position="445"/>
    </location>
</feature>
<reference evidence="7" key="1">
    <citation type="submission" date="2022-08" db="EMBL/GenBank/DDBJ databases">
        <title>Genomic Encyclopedia of Type Strains, Phase V (KMG-V): Genome sequencing to study the core and pangenomes of soil and plant-associated prokaryotes.</title>
        <authorList>
            <person name="Whitman W."/>
        </authorList>
    </citation>
    <scope>NUCLEOTIDE SEQUENCE</scope>
    <source>
        <strain evidence="7">SP3012</strain>
    </source>
</reference>
<evidence type="ECO:0000256" key="5">
    <source>
        <dbReference type="SAM" id="Phobius"/>
    </source>
</evidence>
<dbReference type="AlphaFoldDB" id="A0A9X2UPF5"/>
<protein>
    <submittedName>
        <fullName evidence="7">MFS family permease</fullName>
    </submittedName>
</protein>
<feature type="transmembrane region" description="Helical" evidence="5">
    <location>
        <begin position="368"/>
        <end position="392"/>
    </location>
</feature>
<organism evidence="7 8">
    <name type="scientific">Salinibacter ruber</name>
    <dbReference type="NCBI Taxonomy" id="146919"/>
    <lineage>
        <taxon>Bacteria</taxon>
        <taxon>Pseudomonadati</taxon>
        <taxon>Rhodothermota</taxon>
        <taxon>Rhodothermia</taxon>
        <taxon>Rhodothermales</taxon>
        <taxon>Salinibacteraceae</taxon>
        <taxon>Salinibacter</taxon>
    </lineage>
</organism>
<dbReference type="InterPro" id="IPR011701">
    <property type="entry name" value="MFS"/>
</dbReference>
<dbReference type="PROSITE" id="PS50850">
    <property type="entry name" value="MFS"/>
    <property type="match status" value="1"/>
</dbReference>
<feature type="transmembrane region" description="Helical" evidence="5">
    <location>
        <begin position="279"/>
        <end position="301"/>
    </location>
</feature>
<feature type="transmembrane region" description="Helical" evidence="5">
    <location>
        <begin position="121"/>
        <end position="142"/>
    </location>
</feature>
<dbReference type="Proteomes" id="UP001155040">
    <property type="component" value="Unassembled WGS sequence"/>
</dbReference>
<sequence>MSTLGMAATLPGQTAGVSLFIDSFIEDVGLSRSLVSWLYTAATVLGSLALPLMGRLVDRWGPRRMATLAVGLFALSCAGMGQAGGWIGVFVGFVCLRCFGQGTLGLINNHAVNLWFERRRGLAVGILGLGMAGATALFPPLIEEGIQAYGWQRTYLIMGGILAGAVLPLGALLYRDAPERYGLSPDVENAASETEAPKTGASETGVPETSGLKDPELEASGPEGSGPETGAASEDEGETPGETPGKDRGEIQDENQGESQGASAVGGIEPGVAYRTRTFWLFTGAGVYAAGLGTGLLFHHFSILEEAGIGRDLAAEFFIPLGALTAALNVGTGWLVDRYPPRLLLAAELVLYGALTGLLPWADTTVEVWAYGSVFGVAQGMHQALLGSVYAYYFGRLHHGTIRGLANTVFIGGTAIGPALLAVGPDFLGGFAAILWILTPVPFLL</sequence>
<dbReference type="EMBL" id="JANUBF010000072">
    <property type="protein sequence ID" value="MCS4038362.1"/>
    <property type="molecule type" value="Genomic_DNA"/>
</dbReference>
<keyword evidence="3 5" id="KW-0472">Membrane</keyword>
<evidence type="ECO:0000313" key="7">
    <source>
        <dbReference type="EMBL" id="MCS4038362.1"/>
    </source>
</evidence>
<evidence type="ECO:0000256" key="4">
    <source>
        <dbReference type="SAM" id="MobiDB-lite"/>
    </source>
</evidence>
<dbReference type="GO" id="GO:0022857">
    <property type="term" value="F:transmembrane transporter activity"/>
    <property type="evidence" value="ECO:0007669"/>
    <property type="project" value="InterPro"/>
</dbReference>
<evidence type="ECO:0000256" key="2">
    <source>
        <dbReference type="ARBA" id="ARBA00022989"/>
    </source>
</evidence>
<feature type="region of interest" description="Disordered" evidence="4">
    <location>
        <begin position="188"/>
        <end position="266"/>
    </location>
</feature>
<dbReference type="Gene3D" id="1.20.1250.20">
    <property type="entry name" value="MFS general substrate transporter like domains"/>
    <property type="match status" value="1"/>
</dbReference>
<name>A0A9X2UPF5_9BACT</name>
<keyword evidence="2 5" id="KW-1133">Transmembrane helix</keyword>
<dbReference type="Pfam" id="PF07690">
    <property type="entry name" value="MFS_1"/>
    <property type="match status" value="1"/>
</dbReference>
<dbReference type="PANTHER" id="PTHR11360:SF308">
    <property type="entry name" value="BLL3089 PROTEIN"/>
    <property type="match status" value="1"/>
</dbReference>
<dbReference type="InterPro" id="IPR020846">
    <property type="entry name" value="MFS_dom"/>
</dbReference>
<evidence type="ECO:0000313" key="8">
    <source>
        <dbReference type="Proteomes" id="UP001155040"/>
    </source>
</evidence>
<evidence type="ECO:0000256" key="3">
    <source>
        <dbReference type="ARBA" id="ARBA00023136"/>
    </source>
</evidence>
<proteinExistence type="predicted"/>
<dbReference type="SUPFAM" id="SSF103473">
    <property type="entry name" value="MFS general substrate transporter"/>
    <property type="match status" value="1"/>
</dbReference>
<evidence type="ECO:0000259" key="6">
    <source>
        <dbReference type="PROSITE" id="PS50850"/>
    </source>
</evidence>
<evidence type="ECO:0000256" key="1">
    <source>
        <dbReference type="ARBA" id="ARBA00022692"/>
    </source>
</evidence>
<feature type="transmembrane region" description="Helical" evidence="5">
    <location>
        <begin position="65"/>
        <end position="83"/>
    </location>
</feature>
<keyword evidence="1 5" id="KW-0812">Transmembrane</keyword>
<dbReference type="PANTHER" id="PTHR11360">
    <property type="entry name" value="MONOCARBOXYLATE TRANSPORTER"/>
    <property type="match status" value="1"/>
</dbReference>
<feature type="transmembrane region" description="Helical" evidence="5">
    <location>
        <begin position="313"/>
        <end position="336"/>
    </location>
</feature>
<feature type="domain" description="Major facilitator superfamily (MFS) profile" evidence="6">
    <location>
        <begin position="1"/>
        <end position="445"/>
    </location>
</feature>
<dbReference type="InterPro" id="IPR050327">
    <property type="entry name" value="Proton-linked_MCT"/>
</dbReference>
<dbReference type="RefSeq" id="WP_259091506.1">
    <property type="nucleotide sequence ID" value="NZ_JANUBF010000072.1"/>
</dbReference>
<accession>A0A9X2UPF5</accession>
<feature type="transmembrane region" description="Helical" evidence="5">
    <location>
        <begin position="34"/>
        <end position="53"/>
    </location>
</feature>
<dbReference type="InterPro" id="IPR036259">
    <property type="entry name" value="MFS_trans_sf"/>
</dbReference>
<gene>
    <name evidence="7" type="ORF">GGQ01_003455</name>
</gene>
<feature type="transmembrane region" description="Helical" evidence="5">
    <location>
        <begin position="343"/>
        <end position="362"/>
    </location>
</feature>
<feature type="transmembrane region" description="Helical" evidence="5">
    <location>
        <begin position="154"/>
        <end position="174"/>
    </location>
</feature>
<comment type="caution">
    <text evidence="7">The sequence shown here is derived from an EMBL/GenBank/DDBJ whole genome shotgun (WGS) entry which is preliminary data.</text>
</comment>